<dbReference type="InterPro" id="IPR006225">
    <property type="entry name" value="PsdUridine_synth_RluC/D"/>
</dbReference>
<dbReference type="InterPro" id="IPR006145">
    <property type="entry name" value="PsdUridine_synth_RsuA/RluA"/>
</dbReference>
<dbReference type="GO" id="GO:0140098">
    <property type="term" value="F:catalytic activity, acting on RNA"/>
    <property type="evidence" value="ECO:0007669"/>
    <property type="project" value="UniProtKB-ARBA"/>
</dbReference>
<evidence type="ECO:0000256" key="1">
    <source>
        <dbReference type="ARBA" id="ARBA00010876"/>
    </source>
</evidence>
<keyword evidence="2 5" id="KW-0413">Isomerase</keyword>
<organism evidence="7">
    <name type="scientific">Leptospira borgpetersenii serovar Ballum</name>
    <dbReference type="NCBI Taxonomy" id="280505"/>
    <lineage>
        <taxon>Bacteria</taxon>
        <taxon>Pseudomonadati</taxon>
        <taxon>Spirochaetota</taxon>
        <taxon>Spirochaetia</taxon>
        <taxon>Leptospirales</taxon>
        <taxon>Leptospiraceae</taxon>
        <taxon>Leptospira</taxon>
    </lineage>
</organism>
<comment type="function">
    <text evidence="5">Responsible for synthesis of pseudouridine from uracil.</text>
</comment>
<reference evidence="7 8" key="1">
    <citation type="journal article" date="2015" name="PLoS Negl. Trop. Dis.">
        <title>Distribution of Plasmids in Distinct Leptospira Pathogenic Species.</title>
        <authorList>
            <person name="Wang Y."/>
            <person name="Zhuang X."/>
            <person name="Zhong Y."/>
            <person name="Zhang C."/>
            <person name="Zhang Y."/>
            <person name="Zeng L."/>
            <person name="Zhu Y."/>
            <person name="He P."/>
            <person name="Dong K."/>
            <person name="Pal U."/>
            <person name="Guo X."/>
            <person name="Qin J."/>
        </authorList>
    </citation>
    <scope>NUCLEOTIDE SEQUENCE [LARGE SCALE GENOMIC DNA]</scope>
    <source>
        <strain evidence="7 8">56604</strain>
    </source>
</reference>
<sequence length="328" mass="37610">MLKTCGVKIWNPFSFSMNLELKAEVLEEFSGNRLDRFLKFSFGDEMSRATIQKWIECGYVCNQDRKICDKSSWKVKAGEQYFLSIPPRPPLNLEPIPMTLPVVLEREDYLIIHKPPGIASHSGPGDRSPSLVNGLLHHFKELSKVGGEARPGIVHRLDKPTEGLMLIAKNDRAHGKLSELFRKREIEKKYYAWIQGHLPAETGTIDLPIARHPIERLKMTVSPKGRKSVTHYKVLKYVNSRSGRKFSFVEVGLETGRTHQIRIHFQSQRCPVVGDLLYSRTGSQFESYGLQLLSYYLKFKDPFTGEMIEATLALSERFLRFEKNAPLF</sequence>
<evidence type="ECO:0000313" key="8">
    <source>
        <dbReference type="Proteomes" id="UP000058857"/>
    </source>
</evidence>
<evidence type="ECO:0000256" key="3">
    <source>
        <dbReference type="PIRSR" id="PIRSR606225-1"/>
    </source>
</evidence>
<evidence type="ECO:0000313" key="7">
    <source>
        <dbReference type="EMBL" id="ALO24560.1"/>
    </source>
</evidence>
<dbReference type="CDD" id="cd02869">
    <property type="entry name" value="PseudoU_synth_RluA_like"/>
    <property type="match status" value="1"/>
</dbReference>
<proteinExistence type="inferred from homology"/>
<keyword evidence="4" id="KW-0694">RNA-binding</keyword>
<accession>A0A0S2ILL2</accession>
<dbReference type="PROSITE" id="PS50889">
    <property type="entry name" value="S4"/>
    <property type="match status" value="1"/>
</dbReference>
<dbReference type="EC" id="5.4.99.-" evidence="5"/>
<feature type="domain" description="Pseudouridine synthase RsuA/RluA-like" evidence="6">
    <location>
        <begin position="108"/>
        <end position="267"/>
    </location>
</feature>
<dbReference type="Gene3D" id="3.10.290.10">
    <property type="entry name" value="RNA-binding S4 domain"/>
    <property type="match status" value="1"/>
</dbReference>
<dbReference type="Pfam" id="PF00849">
    <property type="entry name" value="PseudoU_synth_2"/>
    <property type="match status" value="1"/>
</dbReference>
<dbReference type="GO" id="GO:0003723">
    <property type="term" value="F:RNA binding"/>
    <property type="evidence" value="ECO:0007669"/>
    <property type="project" value="UniProtKB-KW"/>
</dbReference>
<dbReference type="InterPro" id="IPR050188">
    <property type="entry name" value="RluA_PseudoU_synthase"/>
</dbReference>
<dbReference type="PANTHER" id="PTHR21600:SF44">
    <property type="entry name" value="RIBOSOMAL LARGE SUBUNIT PSEUDOURIDINE SYNTHASE D"/>
    <property type="match status" value="1"/>
</dbReference>
<dbReference type="GO" id="GO:0009982">
    <property type="term" value="F:pseudouridine synthase activity"/>
    <property type="evidence" value="ECO:0007669"/>
    <property type="project" value="InterPro"/>
</dbReference>
<gene>
    <name evidence="7" type="ORF">LBBP_00193</name>
</gene>
<dbReference type="NCBIfam" id="TIGR00005">
    <property type="entry name" value="rluA_subfam"/>
    <property type="match status" value="1"/>
</dbReference>
<evidence type="ECO:0000259" key="6">
    <source>
        <dbReference type="Pfam" id="PF00849"/>
    </source>
</evidence>
<comment type="similarity">
    <text evidence="1 5">Belongs to the pseudouridine synthase RluA family.</text>
</comment>
<dbReference type="InterPro" id="IPR036986">
    <property type="entry name" value="S4_RNA-bd_sf"/>
</dbReference>
<evidence type="ECO:0000256" key="2">
    <source>
        <dbReference type="ARBA" id="ARBA00023235"/>
    </source>
</evidence>
<dbReference type="InterPro" id="IPR020103">
    <property type="entry name" value="PsdUridine_synth_cat_dom_sf"/>
</dbReference>
<dbReference type="SUPFAM" id="SSF55174">
    <property type="entry name" value="Alpha-L RNA-binding motif"/>
    <property type="match status" value="1"/>
</dbReference>
<dbReference type="Proteomes" id="UP000058857">
    <property type="component" value="Chromosome 1"/>
</dbReference>
<dbReference type="SUPFAM" id="SSF55120">
    <property type="entry name" value="Pseudouridine synthase"/>
    <property type="match status" value="1"/>
</dbReference>
<dbReference type="PANTHER" id="PTHR21600">
    <property type="entry name" value="MITOCHONDRIAL RNA PSEUDOURIDINE SYNTHASE"/>
    <property type="match status" value="1"/>
</dbReference>
<evidence type="ECO:0000256" key="5">
    <source>
        <dbReference type="RuleBase" id="RU362028"/>
    </source>
</evidence>
<dbReference type="GO" id="GO:0000455">
    <property type="term" value="P:enzyme-directed rRNA pseudouridine synthesis"/>
    <property type="evidence" value="ECO:0007669"/>
    <property type="project" value="TreeGrafter"/>
</dbReference>
<evidence type="ECO:0000256" key="4">
    <source>
        <dbReference type="PROSITE-ProRule" id="PRU00182"/>
    </source>
</evidence>
<dbReference type="AlphaFoldDB" id="A0A0S2ILL2"/>
<feature type="active site" evidence="3">
    <location>
        <position position="158"/>
    </location>
</feature>
<dbReference type="Gene3D" id="3.30.2350.10">
    <property type="entry name" value="Pseudouridine synthase"/>
    <property type="match status" value="1"/>
</dbReference>
<dbReference type="EMBL" id="CP012029">
    <property type="protein sequence ID" value="ALO24560.1"/>
    <property type="molecule type" value="Genomic_DNA"/>
</dbReference>
<name>A0A0S2ILL2_LEPBO</name>
<protein>
    <recommendedName>
        <fullName evidence="5">Pseudouridine synthase</fullName>
        <ecNumber evidence="5">5.4.99.-</ecNumber>
    </recommendedName>
</protein>
<dbReference type="PATRIC" id="fig|280505.15.peg.189"/>
<comment type="catalytic activity">
    <reaction evidence="5">
        <text>a uridine in RNA = a pseudouridine in RNA</text>
        <dbReference type="Rhea" id="RHEA:48348"/>
        <dbReference type="Rhea" id="RHEA-COMP:12068"/>
        <dbReference type="Rhea" id="RHEA-COMP:12069"/>
        <dbReference type="ChEBI" id="CHEBI:65314"/>
        <dbReference type="ChEBI" id="CHEBI:65315"/>
    </reaction>
</comment>